<protein>
    <submittedName>
        <fullName evidence="4">Trypsin domain-containing protein</fullName>
    </submittedName>
</protein>
<feature type="chain" id="PRO_5041970223" evidence="2">
    <location>
        <begin position="28"/>
        <end position="435"/>
    </location>
</feature>
<dbReference type="Pfam" id="PF00089">
    <property type="entry name" value="Trypsin"/>
    <property type="match status" value="1"/>
</dbReference>
<dbReference type="Proteomes" id="UP001201812">
    <property type="component" value="Unassembled WGS sequence"/>
</dbReference>
<evidence type="ECO:0000313" key="5">
    <source>
        <dbReference type="Proteomes" id="UP001201812"/>
    </source>
</evidence>
<keyword evidence="5" id="KW-1185">Reference proteome</keyword>
<reference evidence="4" key="1">
    <citation type="submission" date="2022-01" db="EMBL/GenBank/DDBJ databases">
        <title>Genome Sequence Resource for Two Populations of Ditylenchus destructor, the Migratory Endoparasitic Phytonematode.</title>
        <authorList>
            <person name="Zhang H."/>
            <person name="Lin R."/>
            <person name="Xie B."/>
        </authorList>
    </citation>
    <scope>NUCLEOTIDE SEQUENCE</scope>
    <source>
        <strain evidence="4">BazhouSP</strain>
    </source>
</reference>
<dbReference type="Gene3D" id="2.40.10.10">
    <property type="entry name" value="Trypsin-like serine proteases"/>
    <property type="match status" value="1"/>
</dbReference>
<dbReference type="GO" id="GO:0004252">
    <property type="term" value="F:serine-type endopeptidase activity"/>
    <property type="evidence" value="ECO:0007669"/>
    <property type="project" value="InterPro"/>
</dbReference>
<organism evidence="4 5">
    <name type="scientific">Ditylenchus destructor</name>
    <dbReference type="NCBI Taxonomy" id="166010"/>
    <lineage>
        <taxon>Eukaryota</taxon>
        <taxon>Metazoa</taxon>
        <taxon>Ecdysozoa</taxon>
        <taxon>Nematoda</taxon>
        <taxon>Chromadorea</taxon>
        <taxon>Rhabditida</taxon>
        <taxon>Tylenchina</taxon>
        <taxon>Tylenchomorpha</taxon>
        <taxon>Sphaerularioidea</taxon>
        <taxon>Anguinidae</taxon>
        <taxon>Anguininae</taxon>
        <taxon>Ditylenchus</taxon>
    </lineage>
</organism>
<dbReference type="PROSITE" id="PS50240">
    <property type="entry name" value="TRYPSIN_DOM"/>
    <property type="match status" value="1"/>
</dbReference>
<dbReference type="SUPFAM" id="SSF50494">
    <property type="entry name" value="Trypsin-like serine proteases"/>
    <property type="match status" value="1"/>
</dbReference>
<feature type="domain" description="Peptidase S1" evidence="3">
    <location>
        <begin position="147"/>
        <end position="363"/>
    </location>
</feature>
<dbReference type="InterPro" id="IPR018114">
    <property type="entry name" value="TRYPSIN_HIS"/>
</dbReference>
<dbReference type="SUPFAM" id="SSF57625">
    <property type="entry name" value="Invertebrate chitin-binding proteins"/>
    <property type="match status" value="1"/>
</dbReference>
<dbReference type="PANTHER" id="PTHR24260:SF132">
    <property type="entry name" value="PEPTIDASE S1 DOMAIN-CONTAINING PROTEIN"/>
    <property type="match status" value="1"/>
</dbReference>
<dbReference type="GO" id="GO:0008061">
    <property type="term" value="F:chitin binding"/>
    <property type="evidence" value="ECO:0007669"/>
    <property type="project" value="InterPro"/>
</dbReference>
<dbReference type="InterPro" id="IPR043504">
    <property type="entry name" value="Peptidase_S1_PA_chymotrypsin"/>
</dbReference>
<dbReference type="InterPro" id="IPR051333">
    <property type="entry name" value="CLIP_Serine_Protease"/>
</dbReference>
<keyword evidence="2" id="KW-0732">Signal</keyword>
<feature type="region of interest" description="Disordered" evidence="1">
    <location>
        <begin position="55"/>
        <end position="94"/>
    </location>
</feature>
<dbReference type="InterPro" id="IPR001254">
    <property type="entry name" value="Trypsin_dom"/>
</dbReference>
<name>A0AAD4QT21_9BILA</name>
<feature type="compositionally biased region" description="Polar residues" evidence="1">
    <location>
        <begin position="59"/>
        <end position="93"/>
    </location>
</feature>
<evidence type="ECO:0000259" key="3">
    <source>
        <dbReference type="PROSITE" id="PS50240"/>
    </source>
</evidence>
<dbReference type="PROSITE" id="PS00134">
    <property type="entry name" value="TRYPSIN_HIS"/>
    <property type="match status" value="1"/>
</dbReference>
<dbReference type="SMART" id="SM00020">
    <property type="entry name" value="Tryp_SPc"/>
    <property type="match status" value="1"/>
</dbReference>
<dbReference type="GO" id="GO:0006508">
    <property type="term" value="P:proteolysis"/>
    <property type="evidence" value="ECO:0007669"/>
    <property type="project" value="InterPro"/>
</dbReference>
<dbReference type="PANTHER" id="PTHR24260">
    <property type="match status" value="1"/>
</dbReference>
<dbReference type="AlphaFoldDB" id="A0AAD4QT21"/>
<feature type="signal peptide" evidence="2">
    <location>
        <begin position="1"/>
        <end position="27"/>
    </location>
</feature>
<dbReference type="InterPro" id="IPR001314">
    <property type="entry name" value="Peptidase_S1A"/>
</dbReference>
<sequence>MVVPLRLRQKLLASVTFIAFLCGISQGVDHGVATQIMCPSGLVFNPAIRACDSERQCGKPTTTTNESVSPTQREPTSIYGLQQQPSSEGNNSGPLDMSEQNLKRVKAYNQWLAYVADHIRRRKFDSALNVTGFRRYNLRSAEAEMRIFDGADMVEAPFYAQLLNYNVGSICGGAVIERRFILTAAHCLMDLHRQDKQLLVIKIGSTEKEIGSALKVARYVLHEDFQEFASKTELAHHDIALILTEERISAKNFIKLASREERTGEEVRLIGFGETNKLDPPKLIFPRTLQEVSVKVSQSAPTTFTTSGRTGEGDSGSPLLWKEGGKYVLGGVQSAMVELRGGAEHPHIVRVFTFKKWIEFHMNNFFIQRDDRSADFVFLEAPSTSGVLPDLRHTCNTPNAMTKGVLWVSDRHFVFITDEVPELHVINSKRKSIKL</sequence>
<dbReference type="InterPro" id="IPR036508">
    <property type="entry name" value="Chitin-bd_dom_sf"/>
</dbReference>
<proteinExistence type="predicted"/>
<dbReference type="PRINTS" id="PR00722">
    <property type="entry name" value="CHYMOTRYPSIN"/>
</dbReference>
<evidence type="ECO:0000256" key="2">
    <source>
        <dbReference type="SAM" id="SignalP"/>
    </source>
</evidence>
<comment type="caution">
    <text evidence="4">The sequence shown here is derived from an EMBL/GenBank/DDBJ whole genome shotgun (WGS) entry which is preliminary data.</text>
</comment>
<evidence type="ECO:0000313" key="4">
    <source>
        <dbReference type="EMBL" id="KAI1698145.1"/>
    </source>
</evidence>
<accession>A0AAD4QT21</accession>
<dbReference type="InterPro" id="IPR009003">
    <property type="entry name" value="Peptidase_S1_PA"/>
</dbReference>
<gene>
    <name evidence="4" type="ORF">DdX_18069</name>
</gene>
<evidence type="ECO:0000256" key="1">
    <source>
        <dbReference type="SAM" id="MobiDB-lite"/>
    </source>
</evidence>
<dbReference type="EMBL" id="JAKKPZ010000232">
    <property type="protein sequence ID" value="KAI1698145.1"/>
    <property type="molecule type" value="Genomic_DNA"/>
</dbReference>